<organism evidence="7 8">
    <name type="scientific">Venturia effusa</name>
    <dbReference type="NCBI Taxonomy" id="50376"/>
    <lineage>
        <taxon>Eukaryota</taxon>
        <taxon>Fungi</taxon>
        <taxon>Dikarya</taxon>
        <taxon>Ascomycota</taxon>
        <taxon>Pezizomycotina</taxon>
        <taxon>Dothideomycetes</taxon>
        <taxon>Pleosporomycetidae</taxon>
        <taxon>Venturiales</taxon>
        <taxon>Venturiaceae</taxon>
        <taxon>Venturia</taxon>
    </lineage>
</organism>
<dbReference type="PANTHER" id="PTHR11785:SF353">
    <property type="entry name" value="METHIONINE TRANSPORTER (EUROFUNG)"/>
    <property type="match status" value="1"/>
</dbReference>
<dbReference type="Pfam" id="PF13520">
    <property type="entry name" value="AA_permease_2"/>
    <property type="match status" value="1"/>
</dbReference>
<dbReference type="InterPro" id="IPR002293">
    <property type="entry name" value="AA/rel_permease1"/>
</dbReference>
<feature type="transmembrane region" description="Helical" evidence="6">
    <location>
        <begin position="281"/>
        <end position="298"/>
    </location>
</feature>
<accession>A0A517LQ99</accession>
<evidence type="ECO:0000256" key="1">
    <source>
        <dbReference type="ARBA" id="ARBA00004141"/>
    </source>
</evidence>
<dbReference type="PIRSF" id="PIRSF006060">
    <property type="entry name" value="AA_transporter"/>
    <property type="match status" value="1"/>
</dbReference>
<protein>
    <recommendedName>
        <fullName evidence="9">Amino acid permease/ SLC12A domain-containing protein</fullName>
    </recommendedName>
</protein>
<reference evidence="7 8" key="1">
    <citation type="submission" date="2019-07" db="EMBL/GenBank/DDBJ databases">
        <title>Finished genome of Venturia effusa.</title>
        <authorList>
            <person name="Young C.A."/>
            <person name="Cox M.P."/>
            <person name="Ganley A.R.D."/>
            <person name="David W.J."/>
        </authorList>
    </citation>
    <scope>NUCLEOTIDE SEQUENCE [LARGE SCALE GENOMIC DNA]</scope>
    <source>
        <strain evidence="8">albino</strain>
    </source>
</reference>
<dbReference type="AlphaFoldDB" id="A0A517LQ99"/>
<gene>
    <name evidence="7" type="ORF">FKW77_006162</name>
</gene>
<comment type="subcellular location">
    <subcellularLocation>
        <location evidence="1">Membrane</location>
        <topology evidence="1">Multi-pass membrane protein</topology>
    </subcellularLocation>
</comment>
<feature type="transmembrane region" description="Helical" evidence="6">
    <location>
        <begin position="204"/>
        <end position="224"/>
    </location>
</feature>
<feature type="transmembrane region" description="Helical" evidence="6">
    <location>
        <begin position="319"/>
        <end position="340"/>
    </location>
</feature>
<dbReference type="STRING" id="50376.A0A517LQ99"/>
<dbReference type="GO" id="GO:0015179">
    <property type="term" value="F:L-amino acid transmembrane transporter activity"/>
    <property type="evidence" value="ECO:0007669"/>
    <property type="project" value="TreeGrafter"/>
</dbReference>
<evidence type="ECO:0000256" key="5">
    <source>
        <dbReference type="SAM" id="MobiDB-lite"/>
    </source>
</evidence>
<evidence type="ECO:0000313" key="7">
    <source>
        <dbReference type="EMBL" id="QDS77828.1"/>
    </source>
</evidence>
<feature type="compositionally biased region" description="Low complexity" evidence="5">
    <location>
        <begin position="8"/>
        <end position="24"/>
    </location>
</feature>
<feature type="transmembrane region" description="Helical" evidence="6">
    <location>
        <begin position="375"/>
        <end position="396"/>
    </location>
</feature>
<feature type="transmembrane region" description="Helical" evidence="6">
    <location>
        <begin position="461"/>
        <end position="481"/>
    </location>
</feature>
<dbReference type="GO" id="GO:0016020">
    <property type="term" value="C:membrane"/>
    <property type="evidence" value="ECO:0007669"/>
    <property type="project" value="UniProtKB-SubCell"/>
</dbReference>
<evidence type="ECO:0000256" key="4">
    <source>
        <dbReference type="ARBA" id="ARBA00023136"/>
    </source>
</evidence>
<dbReference type="Gene3D" id="1.20.1740.10">
    <property type="entry name" value="Amino acid/polyamine transporter I"/>
    <property type="match status" value="1"/>
</dbReference>
<evidence type="ECO:0000256" key="6">
    <source>
        <dbReference type="SAM" id="Phobius"/>
    </source>
</evidence>
<dbReference type="OrthoDB" id="5982228at2759"/>
<feature type="transmembrane region" description="Helical" evidence="6">
    <location>
        <begin position="66"/>
        <end position="85"/>
    </location>
</feature>
<feature type="transmembrane region" description="Helical" evidence="6">
    <location>
        <begin position="531"/>
        <end position="552"/>
    </location>
</feature>
<evidence type="ECO:0008006" key="9">
    <source>
        <dbReference type="Google" id="ProtNLM"/>
    </source>
</evidence>
<evidence type="ECO:0000313" key="8">
    <source>
        <dbReference type="Proteomes" id="UP000316270"/>
    </source>
</evidence>
<evidence type="ECO:0000256" key="2">
    <source>
        <dbReference type="ARBA" id="ARBA00022692"/>
    </source>
</evidence>
<feature type="transmembrane region" description="Helical" evidence="6">
    <location>
        <begin position="236"/>
        <end position="258"/>
    </location>
</feature>
<feature type="region of interest" description="Disordered" evidence="5">
    <location>
        <begin position="1"/>
        <end position="32"/>
    </location>
</feature>
<keyword evidence="8" id="KW-1185">Reference proteome</keyword>
<proteinExistence type="predicted"/>
<dbReference type="Proteomes" id="UP000316270">
    <property type="component" value="Chromosome 18"/>
</dbReference>
<keyword evidence="2 6" id="KW-0812">Transmembrane</keyword>
<feature type="transmembrane region" description="Helical" evidence="6">
    <location>
        <begin position="493"/>
        <end position="511"/>
    </location>
</feature>
<sequence>MEQRTTASQTQSPSYSQSQSQSQSRTDVPTVTADDVSSIDDAVFDIRPENIPNTIITKAPAKQFRLGTWTVIGLVINRMIGTGIFNSPSTVIKGTGSVGAALLFWFAGALFTIAGTCLIIEFGLTIPRYVLDGIEQGIPRSGGTLNYLQYVFPYPAYRSGSVLLVTCVFGAAFIIMGNEGAGNSLGFGIRIVQAAGHEPADYDATVRGIAVAVATLTCLIHTFSRRGGIWLGNLFALIKVLLLTLMVILGFCAWGGAFKTKNYVSENMAVQNAFAKPATEPFGYVSAFLSIIFAWTGFDQPTYVLGEIGTPRKTFPRGTGIGVAIVVVLYMLVNVAYMIVVPKELQLTSETGVASEFFKATLSHVGSGKTDPVRILAAFMAISSFGNIMVMTFVAARVKQEIAKSGILPFAKFFGQTKDLSLGRLLSHIQRKDKSFAHKHLHFLLKQTWMTPSHHTQETPFGALFLHWFTTIVMLLVTISLKPRDAYGFLVDVYSYTVVCFFSALLGIGMLKLRSSAKQQWRKKSPTNPFLSIISAMIFLVGSAYPLVAAWVPPTGKYKINLTVPWFTTPTVAVSILGFGVLWYGGFVLHARRRSRREGLEFQVKKVPEFDRDGGDDGLPVQVHETVYMAWAAKEARNTVREVESRSSYESF</sequence>
<keyword evidence="4 6" id="KW-0472">Membrane</keyword>
<keyword evidence="3 6" id="KW-1133">Transmembrane helix</keyword>
<evidence type="ECO:0000256" key="3">
    <source>
        <dbReference type="ARBA" id="ARBA00022989"/>
    </source>
</evidence>
<name>A0A517LQ99_9PEZI</name>
<dbReference type="InterPro" id="IPR050598">
    <property type="entry name" value="AminoAcid_Transporter"/>
</dbReference>
<feature type="transmembrane region" description="Helical" evidence="6">
    <location>
        <begin position="97"/>
        <end position="120"/>
    </location>
</feature>
<dbReference type="PANTHER" id="PTHR11785">
    <property type="entry name" value="AMINO ACID TRANSPORTER"/>
    <property type="match status" value="1"/>
</dbReference>
<feature type="transmembrane region" description="Helical" evidence="6">
    <location>
        <begin position="156"/>
        <end position="176"/>
    </location>
</feature>
<dbReference type="EMBL" id="CP042202">
    <property type="protein sequence ID" value="QDS77828.1"/>
    <property type="molecule type" value="Genomic_DNA"/>
</dbReference>
<feature type="transmembrane region" description="Helical" evidence="6">
    <location>
        <begin position="572"/>
        <end position="591"/>
    </location>
</feature>